<sequence length="44" mass="4708">MSVRDPGERVGPDPTPPDSLAEAGLGAVLDRCPIFAAWWEDLLS</sequence>
<evidence type="ECO:0000313" key="2">
    <source>
        <dbReference type="EMBL" id="EJF39080.1"/>
    </source>
</evidence>
<dbReference type="PATRIC" id="fig|1125718.3.peg.2326"/>
<dbReference type="EMBL" id="AKFT01000182">
    <property type="protein sequence ID" value="EJF39080.1"/>
    <property type="molecule type" value="Genomic_DNA"/>
</dbReference>
<organism evidence="2 3">
    <name type="scientific">Actinomyces massiliensis F0489</name>
    <dbReference type="NCBI Taxonomy" id="1125718"/>
    <lineage>
        <taxon>Bacteria</taxon>
        <taxon>Bacillati</taxon>
        <taxon>Actinomycetota</taxon>
        <taxon>Actinomycetes</taxon>
        <taxon>Actinomycetales</taxon>
        <taxon>Actinomycetaceae</taxon>
        <taxon>Actinomyces</taxon>
    </lineage>
</organism>
<feature type="region of interest" description="Disordered" evidence="1">
    <location>
        <begin position="1"/>
        <end position="22"/>
    </location>
</feature>
<feature type="compositionally biased region" description="Basic and acidic residues" evidence="1">
    <location>
        <begin position="1"/>
        <end position="11"/>
    </location>
</feature>
<dbReference type="AlphaFoldDB" id="J1H0Y8"/>
<proteinExistence type="predicted"/>
<evidence type="ECO:0000313" key="3">
    <source>
        <dbReference type="Proteomes" id="UP000002941"/>
    </source>
</evidence>
<keyword evidence="3" id="KW-1185">Reference proteome</keyword>
<reference evidence="2 3" key="1">
    <citation type="submission" date="2012-05" db="EMBL/GenBank/DDBJ databases">
        <authorList>
            <person name="Harkins D.M."/>
            <person name="Madupu R."/>
            <person name="Durkin A.S."/>
            <person name="Torralba M."/>
            <person name="Methe B."/>
            <person name="Sutton G.G."/>
            <person name="Nelson K.E."/>
        </authorList>
    </citation>
    <scope>NUCLEOTIDE SEQUENCE [LARGE SCALE GENOMIC DNA]</scope>
    <source>
        <strain evidence="2 3">F0489</strain>
    </source>
</reference>
<gene>
    <name evidence="2" type="ORF">HMPREF1318_2740</name>
</gene>
<comment type="caution">
    <text evidence="2">The sequence shown here is derived from an EMBL/GenBank/DDBJ whole genome shotgun (WGS) entry which is preliminary data.</text>
</comment>
<dbReference type="Proteomes" id="UP000002941">
    <property type="component" value="Unassembled WGS sequence"/>
</dbReference>
<evidence type="ECO:0000256" key="1">
    <source>
        <dbReference type="SAM" id="MobiDB-lite"/>
    </source>
</evidence>
<dbReference type="RefSeq" id="WP_008732826.1">
    <property type="nucleotide sequence ID" value="NZ_AKFT01000182.1"/>
</dbReference>
<accession>J1H0Y8</accession>
<protein>
    <submittedName>
        <fullName evidence="2">Uncharacterized protein</fullName>
    </submittedName>
</protein>
<name>J1H0Y8_9ACTO</name>